<dbReference type="Proteomes" id="UP001553843">
    <property type="component" value="Unassembled WGS sequence"/>
</dbReference>
<evidence type="ECO:0000256" key="1">
    <source>
        <dbReference type="ARBA" id="ARBA00022679"/>
    </source>
</evidence>
<dbReference type="InterPro" id="IPR036890">
    <property type="entry name" value="HATPase_C_sf"/>
</dbReference>
<protein>
    <submittedName>
        <fullName evidence="6">Histidine kinase</fullName>
    </submittedName>
</protein>
<keyword evidence="4" id="KW-1133">Transmembrane helix</keyword>
<dbReference type="Gene3D" id="1.20.5.1930">
    <property type="match status" value="1"/>
</dbReference>
<keyword evidence="1" id="KW-0808">Transferase</keyword>
<proteinExistence type="predicted"/>
<sequence>MWKTLLNAVRARRTLPRPAVTVLILLNLLWLVLLLTGTDAGPAAWVCGAALALAFLAVPWVSDLSEDQGTTPRQANLWVTVVAAIAIGLVLTDGESATVMLSYPAIVSVWICRPARARAAWSVLLALLGMALWYVEGADPGTAVALLGTAVAVTMNHILRAAAVRAGEARAAQRDLASASRGMERHRLLREVHDIVGQELTLIAMEAERALAQPAAAGSGPAPADGSTAIQSVSVRARTLLSRMESELLTLRGTSLAEERRRAEEACTAAGLAITVQCDVPAEKLAPQADQVLGCVLREAMTNVLRHAPAARTFRFSVAEHPCGVGFTAVDDGGSVLPPRPGMGLTGLRDRLAEAGGELSVEITPAGHFALTGHVPLAVRPGPASQKEAL</sequence>
<comment type="caution">
    <text evidence="6">The sequence shown here is derived from an EMBL/GenBank/DDBJ whole genome shotgun (WGS) entry which is preliminary data.</text>
</comment>
<dbReference type="InterPro" id="IPR050482">
    <property type="entry name" value="Sensor_HK_TwoCompSys"/>
</dbReference>
<keyword evidence="4" id="KW-0472">Membrane</keyword>
<dbReference type="GO" id="GO:0016301">
    <property type="term" value="F:kinase activity"/>
    <property type="evidence" value="ECO:0007669"/>
    <property type="project" value="UniProtKB-KW"/>
</dbReference>
<feature type="transmembrane region" description="Helical" evidence="4">
    <location>
        <begin position="141"/>
        <end position="159"/>
    </location>
</feature>
<dbReference type="RefSeq" id="WP_359782764.1">
    <property type="nucleotide sequence ID" value="NZ_JBEYRR010000012.1"/>
</dbReference>
<dbReference type="EMBL" id="JBEYRS010000014">
    <property type="protein sequence ID" value="MEW2366007.1"/>
    <property type="molecule type" value="Genomic_DNA"/>
</dbReference>
<feature type="transmembrane region" description="Helical" evidence="4">
    <location>
        <begin position="43"/>
        <end position="62"/>
    </location>
</feature>
<feature type="transmembrane region" description="Helical" evidence="4">
    <location>
        <begin position="119"/>
        <end position="135"/>
    </location>
</feature>
<dbReference type="Pfam" id="PF07730">
    <property type="entry name" value="HisKA_3"/>
    <property type="match status" value="1"/>
</dbReference>
<name>A0ABV3M2S7_9ACTN</name>
<evidence type="ECO:0000313" key="6">
    <source>
        <dbReference type="EMBL" id="MEW2366007.1"/>
    </source>
</evidence>
<dbReference type="Gene3D" id="3.30.565.10">
    <property type="entry name" value="Histidine kinase-like ATPase, C-terminal domain"/>
    <property type="match status" value="1"/>
</dbReference>
<evidence type="ECO:0000256" key="2">
    <source>
        <dbReference type="ARBA" id="ARBA00022777"/>
    </source>
</evidence>
<keyword evidence="3" id="KW-0902">Two-component regulatory system</keyword>
<organism evidence="6 7">
    <name type="scientific">Streptomyces huasconensis</name>
    <dbReference type="NCBI Taxonomy" id="1854574"/>
    <lineage>
        <taxon>Bacteria</taxon>
        <taxon>Bacillati</taxon>
        <taxon>Actinomycetota</taxon>
        <taxon>Actinomycetes</taxon>
        <taxon>Kitasatosporales</taxon>
        <taxon>Streptomycetaceae</taxon>
        <taxon>Streptomyces</taxon>
    </lineage>
</organism>
<keyword evidence="2 6" id="KW-0418">Kinase</keyword>
<feature type="domain" description="Signal transduction histidine kinase subgroup 3 dimerisation and phosphoacceptor" evidence="5">
    <location>
        <begin position="184"/>
        <end position="253"/>
    </location>
</feature>
<dbReference type="InterPro" id="IPR011712">
    <property type="entry name" value="Sig_transdc_His_kin_sub3_dim/P"/>
</dbReference>
<evidence type="ECO:0000256" key="3">
    <source>
        <dbReference type="ARBA" id="ARBA00023012"/>
    </source>
</evidence>
<keyword evidence="7" id="KW-1185">Reference proteome</keyword>
<reference evidence="6 7" key="1">
    <citation type="submission" date="2024-06" db="EMBL/GenBank/DDBJ databases">
        <title>The Natural Products Discovery Center: Release of the First 8490 Sequenced Strains for Exploring Actinobacteria Biosynthetic Diversity.</title>
        <authorList>
            <person name="Kalkreuter E."/>
            <person name="Kautsar S.A."/>
            <person name="Yang D."/>
            <person name="Bader C.D."/>
            <person name="Teijaro C.N."/>
            <person name="Fluegel L."/>
            <person name="Davis C.M."/>
            <person name="Simpson J.R."/>
            <person name="Lauterbach L."/>
            <person name="Steele A.D."/>
            <person name="Gui C."/>
            <person name="Meng S."/>
            <person name="Li G."/>
            <person name="Viehrig K."/>
            <person name="Ye F."/>
            <person name="Su P."/>
            <person name="Kiefer A.F."/>
            <person name="Nichols A."/>
            <person name="Cepeda A.J."/>
            <person name="Yan W."/>
            <person name="Fan B."/>
            <person name="Jiang Y."/>
            <person name="Adhikari A."/>
            <person name="Zheng C.-J."/>
            <person name="Schuster L."/>
            <person name="Cowan T.M."/>
            <person name="Smanski M.J."/>
            <person name="Chevrette M.G."/>
            <person name="De Carvalho L.P.S."/>
            <person name="Shen B."/>
        </authorList>
    </citation>
    <scope>NUCLEOTIDE SEQUENCE [LARGE SCALE GENOMIC DNA]</scope>
    <source>
        <strain evidence="6 7">NPDC047833</strain>
    </source>
</reference>
<gene>
    <name evidence="6" type="ORF">AB0887_29185</name>
</gene>
<evidence type="ECO:0000313" key="7">
    <source>
        <dbReference type="Proteomes" id="UP001553843"/>
    </source>
</evidence>
<keyword evidence="4" id="KW-0812">Transmembrane</keyword>
<dbReference type="PANTHER" id="PTHR24421">
    <property type="entry name" value="NITRATE/NITRITE SENSOR PROTEIN NARX-RELATED"/>
    <property type="match status" value="1"/>
</dbReference>
<feature type="transmembrane region" description="Helical" evidence="4">
    <location>
        <begin position="20"/>
        <end position="37"/>
    </location>
</feature>
<evidence type="ECO:0000259" key="5">
    <source>
        <dbReference type="Pfam" id="PF07730"/>
    </source>
</evidence>
<accession>A0ABV3M2S7</accession>
<feature type="transmembrane region" description="Helical" evidence="4">
    <location>
        <begin position="74"/>
        <end position="91"/>
    </location>
</feature>
<feature type="transmembrane region" description="Helical" evidence="4">
    <location>
        <begin position="97"/>
        <end position="112"/>
    </location>
</feature>
<dbReference type="CDD" id="cd16917">
    <property type="entry name" value="HATPase_UhpB-NarQ-NarX-like"/>
    <property type="match status" value="1"/>
</dbReference>
<evidence type="ECO:0000256" key="4">
    <source>
        <dbReference type="SAM" id="Phobius"/>
    </source>
</evidence>